<keyword evidence="3" id="KW-1185">Reference proteome</keyword>
<keyword evidence="1" id="KW-0812">Transmembrane</keyword>
<keyword evidence="1" id="KW-1133">Transmembrane helix</keyword>
<evidence type="ECO:0000313" key="3">
    <source>
        <dbReference type="Proteomes" id="UP001202402"/>
    </source>
</evidence>
<dbReference type="Proteomes" id="UP001202402">
    <property type="component" value="Unassembled WGS sequence"/>
</dbReference>
<comment type="caution">
    <text evidence="2">The sequence shown here is derived from an EMBL/GenBank/DDBJ whole genome shotgun (WGS) entry which is preliminary data.</text>
</comment>
<keyword evidence="1" id="KW-0472">Membrane</keyword>
<gene>
    <name evidence="2" type="ORF">LQE99_01885</name>
</gene>
<dbReference type="EMBL" id="JAKVPQ010000001">
    <property type="protein sequence ID" value="MCH4283880.1"/>
    <property type="molecule type" value="Genomic_DNA"/>
</dbReference>
<evidence type="ECO:0000256" key="1">
    <source>
        <dbReference type="SAM" id="Phobius"/>
    </source>
</evidence>
<sequence length="55" mass="6605">MLITQNDHSIYKERYHLLIQIGGTFDNNLGMISFMYFIDQLVMIYYALYHDDLIV</sequence>
<protein>
    <submittedName>
        <fullName evidence="2">Uncharacterized protein</fullName>
    </submittedName>
</protein>
<evidence type="ECO:0000313" key="2">
    <source>
        <dbReference type="EMBL" id="MCH4283880.1"/>
    </source>
</evidence>
<reference evidence="2 3" key="1">
    <citation type="submission" date="2022-02" db="EMBL/GenBank/DDBJ databases">
        <title>Genome of Erysipelotrichaceae sp. nov. NSJ-176 isolated from human feces.</title>
        <authorList>
            <person name="Abdugheni R."/>
        </authorList>
    </citation>
    <scope>NUCLEOTIDE SEQUENCE [LARGE SCALE GENOMIC DNA]</scope>
    <source>
        <strain evidence="2 3">NSJ-176</strain>
    </source>
</reference>
<proteinExistence type="predicted"/>
<feature type="transmembrane region" description="Helical" evidence="1">
    <location>
        <begin position="29"/>
        <end position="49"/>
    </location>
</feature>
<accession>A0ABS9R2I2</accession>
<organism evidence="2 3">
    <name type="scientific">Amedibacillus hominis</name>
    <dbReference type="NCBI Taxonomy" id="2897776"/>
    <lineage>
        <taxon>Bacteria</taxon>
        <taxon>Bacillati</taxon>
        <taxon>Bacillota</taxon>
        <taxon>Erysipelotrichia</taxon>
        <taxon>Erysipelotrichales</taxon>
        <taxon>Erysipelotrichaceae</taxon>
        <taxon>Amedibacillus</taxon>
    </lineage>
</organism>
<dbReference type="RefSeq" id="WP_240607322.1">
    <property type="nucleotide sequence ID" value="NZ_JAKVPQ010000001.1"/>
</dbReference>
<name>A0ABS9R2I2_9FIRM</name>